<accession>A0A9P0TNJ7</accession>
<dbReference type="EMBL" id="CALOZG010000029">
    <property type="protein sequence ID" value="CAH4033178.1"/>
    <property type="molecule type" value="Genomic_DNA"/>
</dbReference>
<protein>
    <recommendedName>
        <fullName evidence="3">Reverse transcriptase domain-containing protein</fullName>
    </recommendedName>
</protein>
<reference evidence="1" key="1">
    <citation type="submission" date="2022-05" db="EMBL/GenBank/DDBJ databases">
        <authorList>
            <person name="Okamura Y."/>
        </authorList>
    </citation>
    <scope>NUCLEOTIDE SEQUENCE</scope>
</reference>
<organism evidence="1 2">
    <name type="scientific">Pieris brassicae</name>
    <name type="common">White butterfly</name>
    <name type="synonym">Large white butterfly</name>
    <dbReference type="NCBI Taxonomy" id="7116"/>
    <lineage>
        <taxon>Eukaryota</taxon>
        <taxon>Metazoa</taxon>
        <taxon>Ecdysozoa</taxon>
        <taxon>Arthropoda</taxon>
        <taxon>Hexapoda</taxon>
        <taxon>Insecta</taxon>
        <taxon>Pterygota</taxon>
        <taxon>Neoptera</taxon>
        <taxon>Endopterygota</taxon>
        <taxon>Lepidoptera</taxon>
        <taxon>Glossata</taxon>
        <taxon>Ditrysia</taxon>
        <taxon>Papilionoidea</taxon>
        <taxon>Pieridae</taxon>
        <taxon>Pierinae</taxon>
        <taxon>Pieris</taxon>
    </lineage>
</organism>
<proteinExistence type="predicted"/>
<evidence type="ECO:0008006" key="3">
    <source>
        <dbReference type="Google" id="ProtNLM"/>
    </source>
</evidence>
<keyword evidence="2" id="KW-1185">Reference proteome</keyword>
<comment type="caution">
    <text evidence="1">The sequence shown here is derived from an EMBL/GenBank/DDBJ whole genome shotgun (WGS) entry which is preliminary data.</text>
</comment>
<evidence type="ECO:0000313" key="1">
    <source>
        <dbReference type="EMBL" id="CAH4033178.1"/>
    </source>
</evidence>
<evidence type="ECO:0000313" key="2">
    <source>
        <dbReference type="Proteomes" id="UP001152562"/>
    </source>
</evidence>
<dbReference type="Proteomes" id="UP001152562">
    <property type="component" value="Unassembled WGS sequence"/>
</dbReference>
<dbReference type="AlphaFoldDB" id="A0A9P0TNJ7"/>
<gene>
    <name evidence="1" type="ORF">PIBRA_LOCUS9496</name>
</gene>
<sequence>MWTCPVSLPLTIIYNRSVKDGVFPSEWKRSRVVPVYKKGDITVLFVFYLVFSKLFESVLYPIISKSVDGCIIDEQHGFRRGRSIQTNLISFVTETMRTELRELTKICEAKLVVYADAQLHELS</sequence>
<name>A0A9P0TNJ7_PIEBR</name>